<accession>A0A915JAY9</accession>
<protein>
    <submittedName>
        <fullName evidence="2">Uncharacterized protein</fullName>
    </submittedName>
</protein>
<sequence length="71" mass="8278">MQLAECNGTEGKFSFRSVRLEVTVGRFPQYCTYLFRPKVDFQAERLKLLTIRSVEKGKYKWPFDCPPSLVA</sequence>
<evidence type="ECO:0000313" key="2">
    <source>
        <dbReference type="WBParaSite" id="nRc.2.0.1.t23322-RA"/>
    </source>
</evidence>
<dbReference type="WBParaSite" id="nRc.2.0.1.t23322-RA">
    <property type="protein sequence ID" value="nRc.2.0.1.t23322-RA"/>
    <property type="gene ID" value="nRc.2.0.1.g23322"/>
</dbReference>
<organism evidence="1 2">
    <name type="scientific">Romanomermis culicivorax</name>
    <name type="common">Nematode worm</name>
    <dbReference type="NCBI Taxonomy" id="13658"/>
    <lineage>
        <taxon>Eukaryota</taxon>
        <taxon>Metazoa</taxon>
        <taxon>Ecdysozoa</taxon>
        <taxon>Nematoda</taxon>
        <taxon>Enoplea</taxon>
        <taxon>Dorylaimia</taxon>
        <taxon>Mermithida</taxon>
        <taxon>Mermithoidea</taxon>
        <taxon>Mermithidae</taxon>
        <taxon>Romanomermis</taxon>
    </lineage>
</organism>
<dbReference type="Proteomes" id="UP000887565">
    <property type="component" value="Unplaced"/>
</dbReference>
<reference evidence="2" key="1">
    <citation type="submission" date="2022-11" db="UniProtKB">
        <authorList>
            <consortium name="WormBaseParasite"/>
        </authorList>
    </citation>
    <scope>IDENTIFICATION</scope>
</reference>
<proteinExistence type="predicted"/>
<name>A0A915JAY9_ROMCU</name>
<evidence type="ECO:0000313" key="1">
    <source>
        <dbReference type="Proteomes" id="UP000887565"/>
    </source>
</evidence>
<dbReference type="AlphaFoldDB" id="A0A915JAY9"/>
<keyword evidence="1" id="KW-1185">Reference proteome</keyword>